<dbReference type="OrthoDB" id="79514at2759"/>
<dbReference type="EMBL" id="JACEEZ010006350">
    <property type="protein sequence ID" value="KAG0724839.1"/>
    <property type="molecule type" value="Genomic_DNA"/>
</dbReference>
<gene>
    <name evidence="1" type="primary">TRAPPC11_1</name>
    <name evidence="1" type="ORF">GWK47_039782</name>
</gene>
<accession>A0A8J4YK65</accession>
<sequence>MSLMSRVQVLPGATLSANFNVVDRSLGGEHKIPSSSPTKEQLTVLGGRNSRVALVLIQSGVSVPGEDTGAAEKAATLCTACDLPAKHLFVLPHSDVHLLGYTVSHQFLNNPQSKSVNSKSFQNAPDNYQTTHHGSVTSLEVASQPRMLHSQLLTLNITFDLPTLLAVAGVHPSRQHAAIRLTCAFLRKTGQLPRL</sequence>
<protein>
    <submittedName>
        <fullName evidence="1">Trafficking protein particle complex subunit 11</fullName>
    </submittedName>
</protein>
<dbReference type="Proteomes" id="UP000770661">
    <property type="component" value="Unassembled WGS sequence"/>
</dbReference>
<reference evidence="1" key="1">
    <citation type="submission" date="2020-07" db="EMBL/GenBank/DDBJ databases">
        <title>The High-quality genome of the commercially important snow crab, Chionoecetes opilio.</title>
        <authorList>
            <person name="Jeong J.-H."/>
            <person name="Ryu S."/>
        </authorList>
    </citation>
    <scope>NUCLEOTIDE SEQUENCE</scope>
    <source>
        <strain evidence="1">MADBK_172401_WGS</strain>
        <tissue evidence="1">Digestive gland</tissue>
    </source>
</reference>
<organism evidence="1 2">
    <name type="scientific">Chionoecetes opilio</name>
    <name type="common">Atlantic snow crab</name>
    <name type="synonym">Cancer opilio</name>
    <dbReference type="NCBI Taxonomy" id="41210"/>
    <lineage>
        <taxon>Eukaryota</taxon>
        <taxon>Metazoa</taxon>
        <taxon>Ecdysozoa</taxon>
        <taxon>Arthropoda</taxon>
        <taxon>Crustacea</taxon>
        <taxon>Multicrustacea</taxon>
        <taxon>Malacostraca</taxon>
        <taxon>Eumalacostraca</taxon>
        <taxon>Eucarida</taxon>
        <taxon>Decapoda</taxon>
        <taxon>Pleocyemata</taxon>
        <taxon>Brachyura</taxon>
        <taxon>Eubrachyura</taxon>
        <taxon>Majoidea</taxon>
        <taxon>Majidae</taxon>
        <taxon>Chionoecetes</taxon>
    </lineage>
</organism>
<proteinExistence type="predicted"/>
<name>A0A8J4YK65_CHIOP</name>
<keyword evidence="2" id="KW-1185">Reference proteome</keyword>
<evidence type="ECO:0000313" key="1">
    <source>
        <dbReference type="EMBL" id="KAG0724839.1"/>
    </source>
</evidence>
<dbReference type="AlphaFoldDB" id="A0A8J4YK65"/>
<evidence type="ECO:0000313" key="2">
    <source>
        <dbReference type="Proteomes" id="UP000770661"/>
    </source>
</evidence>
<comment type="caution">
    <text evidence="1">The sequence shown here is derived from an EMBL/GenBank/DDBJ whole genome shotgun (WGS) entry which is preliminary data.</text>
</comment>